<dbReference type="PROSITE" id="PS00887">
    <property type="entry name" value="ILVD_EDD_2"/>
    <property type="match status" value="1"/>
</dbReference>
<dbReference type="InterPro" id="IPR056740">
    <property type="entry name" value="ILV_EDD_C"/>
</dbReference>
<dbReference type="AlphaFoldDB" id="A0A1R1EZG2"/>
<evidence type="ECO:0000259" key="10">
    <source>
        <dbReference type="Pfam" id="PF24877"/>
    </source>
</evidence>
<keyword evidence="2" id="KW-0001">2Fe-2S</keyword>
<keyword evidence="5" id="KW-0028">Amino-acid biosynthesis</keyword>
<evidence type="ECO:0000256" key="3">
    <source>
        <dbReference type="ARBA" id="ARBA00023014"/>
    </source>
</evidence>
<dbReference type="NCBIfam" id="TIGR03432">
    <property type="entry name" value="yjhG_yagF"/>
    <property type="match status" value="1"/>
</dbReference>
<dbReference type="PROSITE" id="PS00886">
    <property type="entry name" value="ILVD_EDD_1"/>
    <property type="match status" value="1"/>
</dbReference>
<gene>
    <name evidence="11" type="ORF">BK138_00895</name>
</gene>
<evidence type="ECO:0000256" key="1">
    <source>
        <dbReference type="ARBA" id="ARBA00006486"/>
    </source>
</evidence>
<evidence type="ECO:0000256" key="4">
    <source>
        <dbReference type="ARBA" id="ARBA00023239"/>
    </source>
</evidence>
<dbReference type="GO" id="GO:0009082">
    <property type="term" value="P:branched-chain amino acid biosynthetic process"/>
    <property type="evidence" value="ECO:0007669"/>
    <property type="project" value="UniProtKB-KW"/>
</dbReference>
<accession>A0A1R1EZG2</accession>
<evidence type="ECO:0000256" key="2">
    <source>
        <dbReference type="ARBA" id="ARBA00022714"/>
    </source>
</evidence>
<dbReference type="InterPro" id="IPR037237">
    <property type="entry name" value="IlvD/EDD_N"/>
</dbReference>
<dbReference type="EMBL" id="MRTP01000001">
    <property type="protein sequence ID" value="OMF57213.1"/>
    <property type="molecule type" value="Genomic_DNA"/>
</dbReference>
<dbReference type="InterPro" id="IPR020558">
    <property type="entry name" value="DiOHA_6PGluconate_deHydtase_CS"/>
</dbReference>
<organism evidence="11 12">
    <name type="scientific">Paenibacillus rhizosphaerae</name>
    <dbReference type="NCBI Taxonomy" id="297318"/>
    <lineage>
        <taxon>Bacteria</taxon>
        <taxon>Bacillati</taxon>
        <taxon>Bacillota</taxon>
        <taxon>Bacilli</taxon>
        <taxon>Bacillales</taxon>
        <taxon>Paenibacillaceae</taxon>
        <taxon>Paenibacillus</taxon>
    </lineage>
</organism>
<comment type="similarity">
    <text evidence="1">Belongs to the IlvD/Edd family.</text>
</comment>
<dbReference type="Pfam" id="PF00920">
    <property type="entry name" value="ILVD_EDD_N"/>
    <property type="match status" value="1"/>
</dbReference>
<proteinExistence type="inferred from homology"/>
<keyword evidence="3" id="KW-0411">Iron-sulfur</keyword>
<dbReference type="Pfam" id="PF24877">
    <property type="entry name" value="ILV_EDD_C"/>
    <property type="match status" value="1"/>
</dbReference>
<evidence type="ECO:0000256" key="8">
    <source>
        <dbReference type="ARBA" id="ARBA00067032"/>
    </source>
</evidence>
<dbReference type="SUPFAM" id="SSF52016">
    <property type="entry name" value="LeuD/IlvD-like"/>
    <property type="match status" value="1"/>
</dbReference>
<comment type="caution">
    <text evidence="11">The sequence shown here is derived from an EMBL/GenBank/DDBJ whole genome shotgun (WGS) entry which is preliminary data.</text>
</comment>
<evidence type="ECO:0000313" key="12">
    <source>
        <dbReference type="Proteomes" id="UP000187172"/>
    </source>
</evidence>
<dbReference type="InterPro" id="IPR017798">
    <property type="entry name" value="Dehydratase_YjhG/YagF"/>
</dbReference>
<dbReference type="GO" id="GO:0050401">
    <property type="term" value="F:xylonate dehydratase activity"/>
    <property type="evidence" value="ECO:0007669"/>
    <property type="project" value="UniProtKB-EC"/>
</dbReference>
<comment type="catalytic activity">
    <reaction evidence="6">
        <text>D-xylonate = 2-dehydro-3-deoxy-D-arabinonate + H2O</text>
        <dbReference type="Rhea" id="RHEA:19157"/>
        <dbReference type="ChEBI" id="CHEBI:15377"/>
        <dbReference type="ChEBI" id="CHEBI:16699"/>
        <dbReference type="ChEBI" id="CHEBI:17746"/>
        <dbReference type="EC" id="4.2.1.82"/>
    </reaction>
</comment>
<keyword evidence="12" id="KW-1185">Reference proteome</keyword>
<dbReference type="RefSeq" id="WP_076164720.1">
    <property type="nucleotide sequence ID" value="NZ_MRTP01000001.1"/>
</dbReference>
<dbReference type="Gene3D" id="3.50.30.80">
    <property type="entry name" value="IlvD/EDD C-terminal domain-like"/>
    <property type="match status" value="1"/>
</dbReference>
<dbReference type="GO" id="GO:0032787">
    <property type="term" value="P:monocarboxylic acid metabolic process"/>
    <property type="evidence" value="ECO:0007669"/>
    <property type="project" value="UniProtKB-ARBA"/>
</dbReference>
<feature type="domain" description="Dihydroxy-acid/6-phosphogluconate dehydratase C-terminal" evidence="10">
    <location>
        <begin position="443"/>
        <end position="583"/>
    </location>
</feature>
<evidence type="ECO:0000256" key="5">
    <source>
        <dbReference type="ARBA" id="ARBA00023304"/>
    </source>
</evidence>
<keyword evidence="5" id="KW-0100">Branched-chain amino acid biosynthesis</keyword>
<dbReference type="GO" id="GO:0051537">
    <property type="term" value="F:2 iron, 2 sulfur cluster binding"/>
    <property type="evidence" value="ECO:0007669"/>
    <property type="project" value="UniProtKB-KW"/>
</dbReference>
<dbReference type="Proteomes" id="UP000187172">
    <property type="component" value="Unassembled WGS sequence"/>
</dbReference>
<dbReference type="PANTHER" id="PTHR43661">
    <property type="entry name" value="D-XYLONATE DEHYDRATASE"/>
    <property type="match status" value="1"/>
</dbReference>
<dbReference type="PANTHER" id="PTHR43661:SF3">
    <property type="entry name" value="D-XYLONATE DEHYDRATASE YAGF-RELATED"/>
    <property type="match status" value="1"/>
</dbReference>
<evidence type="ECO:0000256" key="6">
    <source>
        <dbReference type="ARBA" id="ARBA00051671"/>
    </source>
</evidence>
<dbReference type="STRING" id="297318.BK138_00895"/>
<comment type="function">
    <text evidence="7">Catalyzes the dehydration of D-xylonic acid to form 2-dehydro-3-deoxy-D-pentonate.</text>
</comment>
<evidence type="ECO:0000259" key="9">
    <source>
        <dbReference type="Pfam" id="PF00920"/>
    </source>
</evidence>
<dbReference type="InterPro" id="IPR000581">
    <property type="entry name" value="ILV_EDD_N"/>
</dbReference>
<keyword evidence="2" id="KW-0408">Iron</keyword>
<dbReference type="EC" id="4.2.1.82" evidence="8"/>
<dbReference type="GO" id="GO:0005975">
    <property type="term" value="P:carbohydrate metabolic process"/>
    <property type="evidence" value="ECO:0007669"/>
    <property type="project" value="UniProtKB-ARBA"/>
</dbReference>
<dbReference type="InterPro" id="IPR042096">
    <property type="entry name" value="Dihydro-acid_dehy_C"/>
</dbReference>
<evidence type="ECO:0000256" key="7">
    <source>
        <dbReference type="ARBA" id="ARBA00053385"/>
    </source>
</evidence>
<dbReference type="GO" id="GO:0005829">
    <property type="term" value="C:cytosol"/>
    <property type="evidence" value="ECO:0007669"/>
    <property type="project" value="TreeGrafter"/>
</dbReference>
<keyword evidence="4" id="KW-0456">Lyase</keyword>
<evidence type="ECO:0000313" key="11">
    <source>
        <dbReference type="EMBL" id="OMF57213.1"/>
    </source>
</evidence>
<reference evidence="11 12" key="1">
    <citation type="submission" date="2016-11" db="EMBL/GenBank/DDBJ databases">
        <title>Paenibacillus species isolates.</title>
        <authorList>
            <person name="Beno S.M."/>
        </authorList>
    </citation>
    <scope>NUCLEOTIDE SEQUENCE [LARGE SCALE GENOMIC DNA]</scope>
    <source>
        <strain evidence="11 12">FSL R5-0378</strain>
    </source>
</reference>
<keyword evidence="2" id="KW-0479">Metal-binding</keyword>
<dbReference type="GO" id="GO:0046395">
    <property type="term" value="P:carboxylic acid catabolic process"/>
    <property type="evidence" value="ECO:0007669"/>
    <property type="project" value="UniProtKB-ARBA"/>
</dbReference>
<dbReference type="SUPFAM" id="SSF143975">
    <property type="entry name" value="IlvD/EDD N-terminal domain-like"/>
    <property type="match status" value="1"/>
</dbReference>
<sequence length="658" mass="69711">MHNSIKSIMGKDDLASGDITTHAPGVQGRLPLTDDLLRNAPSGDLFGMSQNVGMGWKPGELNGKQFLILSTQGGIRQEDGSPVALGYHTGHWEVGLLMKAAAEEISGRGGIPFAGYVSDPCDGRSQGTSGMFDSLPYRNDAALVFRRLIRSLPTRKGVIGVATCDKGLPAMMLALAGMPKIPGIIVPGGVTLPPTEGEDAGKIQTIGARYSSGELTLEAAAELGCRACATPGGGCQFLGTAATAQVVAEALGMTVPHAALAPSGQPIWEEMARQSSRALMAMESQGLRMGDILTDAAVRNAMVVHAAFGGSTNLLLHIPAIAHAAGLQVPAVQDWIQVNRDVPRIVSVLPNGPVFHPTVRVFMAGGVPEVMLHLRRLGVLDESVLTVTGSSLGEVLDWWESSERRHRLRKQLKEKDGIDPDSVIMSPEQSRLLGITSTVTFPTGNIAPEGSVIKSTSIDPSVLNEEGIYHHKGRAKVFTTERDAIRAIKNGGIQAGDIMVLIGRGPSGTGMEETYQLTSALKHLSFGKYVSLITDARFSGVSTGACIGHVGPEALAGGPIGKLKDGDWIEIVVDRNRLEGRVDFIGEGDQEITPDEGARLLAQRPFHPGMRPDDDLPDDTKLWAALQAVSGGTWKGNVYDVERIVTAIEAGKKALGWN</sequence>
<dbReference type="FunFam" id="3.50.30.80:FF:000002">
    <property type="entry name" value="Dehydratase, YjhG/YagF family"/>
    <property type="match status" value="1"/>
</dbReference>
<protein>
    <recommendedName>
        <fullName evidence="8">xylonate dehydratase</fullName>
        <ecNumber evidence="8">4.2.1.82</ecNumber>
    </recommendedName>
</protein>
<name>A0A1R1EZG2_9BACL</name>
<feature type="domain" description="Dihydroxy-acid/6-phosphogluconate dehydratase N-terminal" evidence="9">
    <location>
        <begin position="88"/>
        <end position="394"/>
    </location>
</feature>